<feature type="region of interest" description="Disordered" evidence="5">
    <location>
        <begin position="372"/>
        <end position="432"/>
    </location>
</feature>
<keyword evidence="3" id="KW-0677">Repeat</keyword>
<proteinExistence type="predicted"/>
<keyword evidence="9" id="KW-1185">Reference proteome</keyword>
<name>A0ABX6F2Z6_KLUMA</name>
<dbReference type="Pfam" id="PF20946">
    <property type="entry name" value="Ctf4_C"/>
    <property type="match status" value="1"/>
</dbReference>
<dbReference type="EMBL" id="CP015061">
    <property type="protein sequence ID" value="QGN18271.1"/>
    <property type="molecule type" value="Genomic_DNA"/>
</dbReference>
<accession>A0ABX6F2Z6</accession>
<feature type="region of interest" description="Disordered" evidence="5">
    <location>
        <begin position="803"/>
        <end position="829"/>
    </location>
</feature>
<dbReference type="InterPro" id="IPR015943">
    <property type="entry name" value="WD40/YVTN_repeat-like_dom_sf"/>
</dbReference>
<evidence type="ECO:0000256" key="4">
    <source>
        <dbReference type="ARBA" id="ARBA00023242"/>
    </source>
</evidence>
<dbReference type="Gene3D" id="2.130.10.10">
    <property type="entry name" value="YVTN repeat-like/Quinoprotein amine dehydrogenase"/>
    <property type="match status" value="2"/>
</dbReference>
<evidence type="ECO:0000256" key="2">
    <source>
        <dbReference type="ARBA" id="ARBA00022574"/>
    </source>
</evidence>
<feature type="compositionally biased region" description="Polar residues" evidence="5">
    <location>
        <begin position="375"/>
        <end position="391"/>
    </location>
</feature>
<organism evidence="8 9">
    <name type="scientific">Kluyveromyces marxianus</name>
    <name type="common">Yeast</name>
    <name type="synonym">Candida kefyr</name>
    <dbReference type="NCBI Taxonomy" id="4911"/>
    <lineage>
        <taxon>Eukaryota</taxon>
        <taxon>Fungi</taxon>
        <taxon>Dikarya</taxon>
        <taxon>Ascomycota</taxon>
        <taxon>Saccharomycotina</taxon>
        <taxon>Saccharomycetes</taxon>
        <taxon>Saccharomycetales</taxon>
        <taxon>Saccharomycetaceae</taxon>
        <taxon>Kluyveromyces</taxon>
    </lineage>
</organism>
<reference evidence="8 9" key="1">
    <citation type="submission" date="2016-03" db="EMBL/GenBank/DDBJ databases">
        <title>How can Kluyveromyces marxianus grow so fast - potential evolutionary course in Saccharomyces Complex revealed by comparative genomics.</title>
        <authorList>
            <person name="Mo W."/>
            <person name="Lu W."/>
            <person name="Yang X."/>
            <person name="Qi J."/>
            <person name="Lv H."/>
        </authorList>
    </citation>
    <scope>NUCLEOTIDE SEQUENCE [LARGE SCALE GENOMIC DNA]</scope>
    <source>
        <strain evidence="8 9">FIM1</strain>
    </source>
</reference>
<evidence type="ECO:0000313" key="8">
    <source>
        <dbReference type="EMBL" id="QGN18271.1"/>
    </source>
</evidence>
<comment type="subcellular location">
    <subcellularLocation>
        <location evidence="1">Nucleus</location>
    </subcellularLocation>
</comment>
<dbReference type="InterPro" id="IPR022100">
    <property type="entry name" value="WDHD1/CFT4_beta-prop_2nd"/>
</dbReference>
<evidence type="ECO:0000259" key="7">
    <source>
        <dbReference type="Pfam" id="PF20946"/>
    </source>
</evidence>
<gene>
    <name evidence="8" type="primary">CTF4</name>
    <name evidence="8" type="ORF">FIM1_4597</name>
</gene>
<feature type="compositionally biased region" description="Basic and acidic residues" evidence="5">
    <location>
        <begin position="392"/>
        <end position="407"/>
    </location>
</feature>
<evidence type="ECO:0000256" key="1">
    <source>
        <dbReference type="ARBA" id="ARBA00004123"/>
    </source>
</evidence>
<keyword evidence="2" id="KW-0853">WD repeat</keyword>
<evidence type="ECO:0000259" key="6">
    <source>
        <dbReference type="Pfam" id="PF12341"/>
    </source>
</evidence>
<feature type="domain" description="WDHD1/CFT4 helical bundle" evidence="7">
    <location>
        <begin position="842"/>
        <end position="943"/>
    </location>
</feature>
<protein>
    <submittedName>
        <fullName evidence="8">DNA polymerase alpha-binding protein</fullName>
    </submittedName>
</protein>
<evidence type="ECO:0000256" key="3">
    <source>
        <dbReference type="ARBA" id="ARBA00022737"/>
    </source>
</evidence>
<keyword evidence="4" id="KW-0539">Nucleus</keyword>
<dbReference type="PANTHER" id="PTHR19932">
    <property type="entry name" value="WD REPEAT AND HMG-BOX DNA BINDING PROTEIN"/>
    <property type="match status" value="1"/>
</dbReference>
<feature type="domain" description="WDHD1/CFT4 second beta-propeller" evidence="6">
    <location>
        <begin position="490"/>
        <end position="801"/>
    </location>
</feature>
<evidence type="ECO:0000256" key="5">
    <source>
        <dbReference type="SAM" id="MobiDB-lite"/>
    </source>
</evidence>
<dbReference type="SUPFAM" id="SSF50978">
    <property type="entry name" value="WD40 repeat-like"/>
    <property type="match status" value="1"/>
</dbReference>
<evidence type="ECO:0000313" key="9">
    <source>
        <dbReference type="Proteomes" id="UP000422736"/>
    </source>
</evidence>
<dbReference type="Pfam" id="PF12341">
    <property type="entry name" value="Mcl1_mid"/>
    <property type="match status" value="1"/>
</dbReference>
<dbReference type="PANTHER" id="PTHR19932:SF10">
    <property type="entry name" value="WD REPEAT AND HMG-BOX DNA-BINDING PROTEIN 1"/>
    <property type="match status" value="1"/>
</dbReference>
<dbReference type="InterPro" id="IPR036322">
    <property type="entry name" value="WD40_repeat_dom_sf"/>
</dbReference>
<dbReference type="InterPro" id="IPR048591">
    <property type="entry name" value="WDHD1/CFT4_hel"/>
</dbReference>
<dbReference type="Proteomes" id="UP000422736">
    <property type="component" value="Chromosome 7"/>
</dbReference>
<sequence length="949" mass="107344">MGIKVTENRVFVAGGNTRAYLSNDNTRLFTLNKNALVKVQNLDDLEKEPDIIDVCEEPSTLALSETNPNFIYVVSKKGDLYWYDVKEYTSGLCFRSSLPLRDLSLIHDDKVCVVGGDDLEMTLVALEKDKDNIKVTLDEQLVSLSYNKQNNILAVSLSNGNIDFYSLSSTIPNKIHTLTDQLPKIFYDDDKAEDSTSGEGQDSIPIDGLDSLLCDDNRTCTRISWSNKGDCYAVPAKDGTIKLFNLSDHSLTTTFKPSVAVNNWDALIVDQLHSNTITAVGNINKTSHLFIWNISTGVQTSHETTTYSVTSLCWRINSSMNTLSLIAGTWSGDIITFNDIAKVKESPGSSNLNRTLFAESDDEDLFEESRVGEFSKNTSTDPDLTSKFQNDGSRKESNKIDKRVHEDEGSEDINSDNLFTDAEEEEDVDEGTHRKRTFNYEDENDFIEDDDGEAALYKKARNHYDSVPSLVTTNSRRSNYQTVQPQFQYRPFSTGATPFGNSDKRYLTINQIGHVWTTRNESGSNSITVSFFDVSKFREYHFDDLFKYDLCSLTDEGILLGQSKLGQIQYRPHGVSGETWTKKIPLLPKERITSIACTPKRIIVGTSFGYLRTFNEFGLPLAIEKVSPIVAVTAYEYRIFTIHYSQYHGISYSMFQQHPQTGDKYFQRECPLPITLPQQVQGQTEDIDKEFLKFEDIYHAFNPLGIKSLFFSSFGDPCIFANDNVLLVLSRWRSGNEARWIPIVDTNLELWKMSGGKNVKDVHVWPLGLNFDTFSFLLLKGKNCWPDIPMTVPTEMEVRMPSISKTDITKKKTEEDDDEYENDTKTDGINDQSEVEIPLDLAAEEEFLRSSVLSRLLKDTMDNEGEIYGNEADLLQHLISSHDKSLLRLLAYVCSEQDVNKAVSIVYELKQDKALAAARKIAERAEILPLVRKINAIIEAKFEADFNNL</sequence>